<evidence type="ECO:0000313" key="3">
    <source>
        <dbReference type="EMBL" id="OWQ85725.1"/>
    </source>
</evidence>
<comment type="caution">
    <text evidence="3">The sequence shown here is derived from an EMBL/GenBank/DDBJ whole genome shotgun (WGS) entry which is preliminary data.</text>
</comment>
<feature type="compositionally biased region" description="Pro residues" evidence="1">
    <location>
        <begin position="22"/>
        <end position="32"/>
    </location>
</feature>
<reference evidence="3 4" key="1">
    <citation type="journal article" date="2008" name="Int. J. Syst. Evol. Microbiol.">
        <title>Description of Roseateles aquatilis sp. nov. and Roseateles terrae sp. nov., in the class Betaproteobacteria, and emended description of the genus Roseateles.</title>
        <authorList>
            <person name="Gomila M."/>
            <person name="Bowien B."/>
            <person name="Falsen E."/>
            <person name="Moore E.R."/>
            <person name="Lalucat J."/>
        </authorList>
    </citation>
    <scope>NUCLEOTIDE SEQUENCE [LARGE SCALE GENOMIC DNA]</scope>
    <source>
        <strain evidence="3 4">CCUG 48205</strain>
    </source>
</reference>
<feature type="region of interest" description="Disordered" evidence="1">
    <location>
        <begin position="19"/>
        <end position="60"/>
    </location>
</feature>
<accession>A0A246IZH8</accession>
<proteinExistence type="predicted"/>
<feature type="chain" id="PRO_5012625440" evidence="2">
    <location>
        <begin position="20"/>
        <end position="261"/>
    </location>
</feature>
<gene>
    <name evidence="3" type="ORF">CDN99_21860</name>
</gene>
<dbReference type="Proteomes" id="UP000197468">
    <property type="component" value="Unassembled WGS sequence"/>
</dbReference>
<keyword evidence="4" id="KW-1185">Reference proteome</keyword>
<dbReference type="AlphaFoldDB" id="A0A246IZH8"/>
<protein>
    <submittedName>
        <fullName evidence="3">Uncharacterized protein</fullName>
    </submittedName>
</protein>
<dbReference type="EMBL" id="NIOF01000012">
    <property type="protein sequence ID" value="OWQ85725.1"/>
    <property type="molecule type" value="Genomic_DNA"/>
</dbReference>
<evidence type="ECO:0000256" key="1">
    <source>
        <dbReference type="SAM" id="MobiDB-lite"/>
    </source>
</evidence>
<feature type="signal peptide" evidence="2">
    <location>
        <begin position="1"/>
        <end position="19"/>
    </location>
</feature>
<evidence type="ECO:0000256" key="2">
    <source>
        <dbReference type="SAM" id="SignalP"/>
    </source>
</evidence>
<keyword evidence="2" id="KW-0732">Signal</keyword>
<sequence length="261" mass="28449">MQAGVVGLTLALLGATAIAADPPAPPKPPPRPTGIAPKGDFTAGLARPEGDPGATGHDELSDDAFRAKAEAAAIRKSGVAAKRNGTRLILSSSGRPIVFDSVWPGIGGANESAFEDYRFDGLSPDREFYIVRATYYEGTNVLWVSRKDGTRHEMHGEARPSPDGSFIAMANASEAHDFNGILVWERAQGRLIERFRLVPSPDQPAFYRFMRWKDGRTVELEKTTRGDPITCPHANEETLVVLVRDGERWTLKDVSPPRCAR</sequence>
<organism evidence="3 4">
    <name type="scientific">Roseateles aquatilis</name>
    <dbReference type="NCBI Taxonomy" id="431061"/>
    <lineage>
        <taxon>Bacteria</taxon>
        <taxon>Pseudomonadati</taxon>
        <taxon>Pseudomonadota</taxon>
        <taxon>Betaproteobacteria</taxon>
        <taxon>Burkholderiales</taxon>
        <taxon>Sphaerotilaceae</taxon>
        <taxon>Roseateles</taxon>
    </lineage>
</organism>
<evidence type="ECO:0000313" key="4">
    <source>
        <dbReference type="Proteomes" id="UP000197468"/>
    </source>
</evidence>
<name>A0A246IZH8_9BURK</name>